<comment type="caution">
    <text evidence="2">The sequence shown here is derived from an EMBL/GenBank/DDBJ whole genome shotgun (WGS) entry which is preliminary data.</text>
</comment>
<keyword evidence="3" id="KW-1185">Reference proteome</keyword>
<proteinExistence type="predicted"/>
<dbReference type="EMBL" id="JADYXP020000004">
    <property type="protein sequence ID" value="KAL0127175.1"/>
    <property type="molecule type" value="Genomic_DNA"/>
</dbReference>
<keyword evidence="1" id="KW-0472">Membrane</keyword>
<accession>A0AAW2GHP0</accession>
<evidence type="ECO:0000256" key="1">
    <source>
        <dbReference type="SAM" id="Phobius"/>
    </source>
</evidence>
<gene>
    <name evidence="2" type="ORF">PUN28_005453</name>
</gene>
<name>A0AAW2GHP0_9HYME</name>
<organism evidence="2 3">
    <name type="scientific">Cardiocondyla obscurior</name>
    <dbReference type="NCBI Taxonomy" id="286306"/>
    <lineage>
        <taxon>Eukaryota</taxon>
        <taxon>Metazoa</taxon>
        <taxon>Ecdysozoa</taxon>
        <taxon>Arthropoda</taxon>
        <taxon>Hexapoda</taxon>
        <taxon>Insecta</taxon>
        <taxon>Pterygota</taxon>
        <taxon>Neoptera</taxon>
        <taxon>Endopterygota</taxon>
        <taxon>Hymenoptera</taxon>
        <taxon>Apocrita</taxon>
        <taxon>Aculeata</taxon>
        <taxon>Formicoidea</taxon>
        <taxon>Formicidae</taxon>
        <taxon>Myrmicinae</taxon>
        <taxon>Cardiocondyla</taxon>
    </lineage>
</organism>
<keyword evidence="1" id="KW-1133">Transmembrane helix</keyword>
<dbReference type="AlphaFoldDB" id="A0AAW2GHP0"/>
<sequence length="122" mass="14475">MSGSRMRIRAGVCTFYFFTGDLRASDLSRLPAFLLIRDRLIHFISTIFILIFSAFDVHRYRCSIIYRHEMWSIICDMVRVSKRGLIKMWIYVRPLFICYACIHGDIRVSLRTDCRFGSEESF</sequence>
<keyword evidence="1" id="KW-0812">Transmembrane</keyword>
<feature type="transmembrane region" description="Helical" evidence="1">
    <location>
        <begin position="40"/>
        <end position="57"/>
    </location>
</feature>
<evidence type="ECO:0000313" key="2">
    <source>
        <dbReference type="EMBL" id="KAL0127175.1"/>
    </source>
</evidence>
<protein>
    <submittedName>
        <fullName evidence="2">Uncharacterized protein</fullName>
    </submittedName>
</protein>
<evidence type="ECO:0000313" key="3">
    <source>
        <dbReference type="Proteomes" id="UP001430953"/>
    </source>
</evidence>
<dbReference type="Proteomes" id="UP001430953">
    <property type="component" value="Unassembled WGS sequence"/>
</dbReference>
<reference evidence="2 3" key="1">
    <citation type="submission" date="2023-03" db="EMBL/GenBank/DDBJ databases">
        <title>High recombination rates correlate with genetic variation in Cardiocondyla obscurior ants.</title>
        <authorList>
            <person name="Errbii M."/>
        </authorList>
    </citation>
    <scope>NUCLEOTIDE SEQUENCE [LARGE SCALE GENOMIC DNA]</scope>
    <source>
        <strain evidence="2">Alpha-2009</strain>
        <tissue evidence="2">Whole body</tissue>
    </source>
</reference>